<sequence length="322" mass="37181">MKTRNNSVKISRLRKAASVCNWIQDRAYGEYEKLLADEVGERSLPEHVAIIMDGNRRYAKKIGVSTEEGYLYGAEITEQVIEWCFEAGVKQLTIYAFSIENFCRSAEEKERLFKLMRVEFEKISKDERVHKRGVKVKAIGNLNLLPDSVKEAIQKAERETAHYNSFKLFVAVAYSGRMEIVDSVRIIAEMVKRGSLSVEEIDEERISKHLYISEIEAGDSDSGAKTSVDLIIRTGGEMRLSNFVPWQALGNECAAYFCAPFWPEFRKIDLLRAIRTYQEREAEQQQRTTVRILKLNHFLERKSLAKKQSQKESFIKEEELNC</sequence>
<comment type="catalytic activity">
    <reaction evidence="2">
        <text>geranylgeranyl diphosphate + 7 isopentenyl diphosphate = tri-trans,hepta-cis-undecaprenyl diphosphate + 7 diphosphate</text>
        <dbReference type="Rhea" id="RHEA:27622"/>
        <dbReference type="ChEBI" id="CHEBI:33019"/>
        <dbReference type="ChEBI" id="CHEBI:57533"/>
        <dbReference type="ChEBI" id="CHEBI:60388"/>
        <dbReference type="ChEBI" id="CHEBI:128769"/>
        <dbReference type="EC" id="2.5.1.89"/>
    </reaction>
</comment>
<dbReference type="PANTHER" id="PTHR10291">
    <property type="entry name" value="DEHYDRODOLICHYL DIPHOSPHATE SYNTHASE FAMILY MEMBER"/>
    <property type="match status" value="1"/>
</dbReference>
<feature type="binding site" evidence="2">
    <location>
        <position position="53"/>
    </location>
    <ligand>
        <name>Mg(2+)</name>
        <dbReference type="ChEBI" id="CHEBI:18420"/>
    </ligand>
</feature>
<feature type="binding site" evidence="2">
    <location>
        <position position="102"/>
    </location>
    <ligand>
        <name>substrate</name>
    </ligand>
</feature>
<comment type="subunit">
    <text evidence="2">Homodimer.</text>
</comment>
<evidence type="ECO:0000256" key="2">
    <source>
        <dbReference type="HAMAP-Rule" id="MF_01139"/>
    </source>
</evidence>
<feature type="binding site" evidence="2">
    <location>
        <begin position="239"/>
        <end position="241"/>
    </location>
    <ligand>
        <name>substrate</name>
    </ligand>
</feature>
<feature type="binding site" evidence="2">
    <location>
        <begin position="54"/>
        <end position="57"/>
    </location>
    <ligand>
        <name>substrate</name>
    </ligand>
</feature>
<evidence type="ECO:0000313" key="3">
    <source>
        <dbReference type="EMBL" id="QNO55369.1"/>
    </source>
</evidence>
<dbReference type="InterPro" id="IPR001441">
    <property type="entry name" value="UPP_synth-like"/>
</dbReference>
<dbReference type="InterPro" id="IPR018520">
    <property type="entry name" value="UPP_synth-like_CS"/>
</dbReference>
<dbReference type="InterPro" id="IPR036424">
    <property type="entry name" value="UPP_synth-like_sf"/>
</dbReference>
<keyword evidence="2" id="KW-0460">Magnesium</keyword>
<accession>A0A7G9Z535</accession>
<dbReference type="EC" id="2.5.1.89" evidence="2"/>
<organism evidence="3">
    <name type="scientific">Candidatus Methanophaga sp. ANME-1 ERB7</name>
    <dbReference type="NCBI Taxonomy" id="2759913"/>
    <lineage>
        <taxon>Archaea</taxon>
        <taxon>Methanobacteriati</taxon>
        <taxon>Methanobacteriota</taxon>
        <taxon>Stenosarchaea group</taxon>
        <taxon>Methanomicrobia</taxon>
        <taxon>Candidatus Methanophagales</taxon>
        <taxon>Candidatus Methanophagaceae</taxon>
        <taxon>Candidatus Methanophaga</taxon>
    </lineage>
</organism>
<dbReference type="AlphaFoldDB" id="A0A7G9Z535"/>
<comment type="similarity">
    <text evidence="2">Belongs to the UPP synthase family.</text>
</comment>
<evidence type="ECO:0000256" key="1">
    <source>
        <dbReference type="ARBA" id="ARBA00022679"/>
    </source>
</evidence>
<dbReference type="SUPFAM" id="SSF64005">
    <property type="entry name" value="Undecaprenyl diphosphate synthase"/>
    <property type="match status" value="1"/>
</dbReference>
<dbReference type="HAMAP" id="MF_01139">
    <property type="entry name" value="ISPT"/>
    <property type="match status" value="1"/>
</dbReference>
<keyword evidence="2" id="KW-0479">Metal-binding</keyword>
<reference evidence="3" key="1">
    <citation type="submission" date="2020-06" db="EMBL/GenBank/DDBJ databases">
        <title>Unique genomic features of the anaerobic methanotrophic archaea.</title>
        <authorList>
            <person name="Chadwick G.L."/>
            <person name="Skennerton C.T."/>
            <person name="Laso-Perez R."/>
            <person name="Leu A.O."/>
            <person name="Speth D.R."/>
            <person name="Yu H."/>
            <person name="Morgan-Lang C."/>
            <person name="Hatzenpichler R."/>
            <person name="Goudeau D."/>
            <person name="Malmstrom R."/>
            <person name="Brazelton W.J."/>
            <person name="Woyke T."/>
            <person name="Hallam S.J."/>
            <person name="Tyson G.W."/>
            <person name="Wegener G."/>
            <person name="Boetius A."/>
            <person name="Orphan V."/>
        </authorList>
    </citation>
    <scope>NUCLEOTIDE SEQUENCE</scope>
</reference>
<dbReference type="Gene3D" id="3.40.1180.10">
    <property type="entry name" value="Decaprenyl diphosphate synthase-like"/>
    <property type="match status" value="1"/>
</dbReference>
<feature type="active site" evidence="2">
    <location>
        <position position="53"/>
    </location>
</feature>
<feature type="binding site" evidence="2">
    <location>
        <begin position="98"/>
        <end position="100"/>
    </location>
    <ligand>
        <name>substrate</name>
    </ligand>
</feature>
<feature type="binding site" evidence="2">
    <location>
        <position position="104"/>
    </location>
    <ligand>
        <name>substrate</name>
    </ligand>
</feature>
<feature type="binding site" evidence="2">
    <location>
        <position position="252"/>
    </location>
    <ligand>
        <name>Mg(2+)</name>
        <dbReference type="ChEBI" id="CHEBI:18420"/>
    </ligand>
</feature>
<protein>
    <recommendedName>
        <fullName evidence="2">Tritrans,polycis-undecaprenyl-diphosphate synthase (geranylgeranyl-diphosphate specific)</fullName>
        <ecNumber evidence="2">2.5.1.89</ecNumber>
    </recommendedName>
    <alternativeName>
        <fullName evidence="2">Undecaprenyl diphosphate synthase</fullName>
        <shortName evidence="2">UDS</shortName>
    </alternativeName>
    <alternativeName>
        <fullName evidence="2">Undecaprenyl pyrophosphate synthase</fullName>
        <shortName evidence="2">UPP synthase</shortName>
    </alternativeName>
</protein>
<comment type="cofactor">
    <cofactor evidence="2">
        <name>Mg(2+)</name>
        <dbReference type="ChEBI" id="CHEBI:18420"/>
    </cofactor>
    <text evidence="2">Binds 2 magnesium ions per subunit.</text>
</comment>
<dbReference type="GO" id="GO:0016094">
    <property type="term" value="P:polyprenol biosynthetic process"/>
    <property type="evidence" value="ECO:0007669"/>
    <property type="project" value="TreeGrafter"/>
</dbReference>
<comment type="caution">
    <text evidence="2">Lacks conserved residue(s) required for the propagation of feature annotation.</text>
</comment>
<name>A0A7G9Z535_9EURY</name>
<dbReference type="Pfam" id="PF01255">
    <property type="entry name" value="Prenyltransf"/>
    <property type="match status" value="1"/>
</dbReference>
<dbReference type="NCBIfam" id="TIGR00055">
    <property type="entry name" value="uppS"/>
    <property type="match status" value="1"/>
</dbReference>
<dbReference type="GO" id="GO:0000287">
    <property type="term" value="F:magnesium ion binding"/>
    <property type="evidence" value="ECO:0007669"/>
    <property type="project" value="UniProtKB-UniRule"/>
</dbReference>
<gene>
    <name evidence="2 3" type="primary">uppS</name>
    <name evidence="3" type="ORF">LFMFKLDH_00023</name>
</gene>
<keyword evidence="1 2" id="KW-0808">Transferase</keyword>
<dbReference type="EMBL" id="MT631611">
    <property type="protein sequence ID" value="QNO55369.1"/>
    <property type="molecule type" value="Genomic_DNA"/>
</dbReference>
<comment type="function">
    <text evidence="2">Catalyzes the sequential condensation of isopentenyl diphosphate (IPP) with geranylgeranyl diphosphate (GGPP) to yield (2Z,6Z,10Z,14Z,18Z,22Z,26Z,30E,34E,38E)-undecaprenyl diphosphate (tritrans,heptacis-UPP). It is probably the precursor of glycosyl carrier lipids.</text>
</comment>
<feature type="active site" description="Proton acceptor" evidence="2">
    <location>
        <position position="101"/>
    </location>
</feature>
<dbReference type="PROSITE" id="PS01066">
    <property type="entry name" value="UPP_SYNTHASE"/>
    <property type="match status" value="1"/>
</dbReference>
<dbReference type="GO" id="GO:0045547">
    <property type="term" value="F:ditrans,polycis-polyprenyl diphosphate synthase [(2E,6E)-farnesyl diphosphate specific] activity"/>
    <property type="evidence" value="ECO:0007669"/>
    <property type="project" value="TreeGrafter"/>
</dbReference>
<proteinExistence type="inferred from homology"/>
<dbReference type="CDD" id="cd00475">
    <property type="entry name" value="Cis_IPPS"/>
    <property type="match status" value="1"/>
</dbReference>
<dbReference type="PANTHER" id="PTHR10291:SF43">
    <property type="entry name" value="DEHYDRODOLICHYL DIPHOSPHATE SYNTHASE COMPLEX SUBUNIT DHDDS"/>
    <property type="match status" value="1"/>
</dbReference>
<feature type="binding site" evidence="2">
    <location>
        <position position="233"/>
    </location>
    <ligand>
        <name>substrate</name>
    </ligand>
</feature>